<dbReference type="GO" id="GO:0005524">
    <property type="term" value="F:ATP binding"/>
    <property type="evidence" value="ECO:0007669"/>
    <property type="project" value="UniProtKB-KW"/>
</dbReference>
<dbReference type="InterPro" id="IPR011009">
    <property type="entry name" value="Kinase-like_dom_sf"/>
</dbReference>
<sequence length="255" mass="28279">GRFGEVYTGESDGKPVAIKAIKLYAKDIDNLPNAVSKEAITWSLCAHPNLLPFYGVYTLEESAYGEVCMVSPWMENGSLPEYMKRHPDLSPKTKISDVARGMAYLHVHNLIHGDLKGVNILIKPDGQACLADFGITKLFNHEITTWTSIKTGSTGHFGTLRWQAPECMLEDDPPEETANKADIYAFSCVCYEIVTSEIPFAKVGIHQVPRKVLRGIRPAVPAERVGQLTEVLSLMDDCWKHSPAERPSAPEVVKR</sequence>
<dbReference type="Proteomes" id="UP000307440">
    <property type="component" value="Unassembled WGS sequence"/>
</dbReference>
<dbReference type="InterPro" id="IPR000719">
    <property type="entry name" value="Prot_kinase_dom"/>
</dbReference>
<evidence type="ECO:0000256" key="2">
    <source>
        <dbReference type="ARBA" id="ARBA00022840"/>
    </source>
</evidence>
<dbReference type="SMART" id="SM00220">
    <property type="entry name" value="S_TKc"/>
    <property type="match status" value="1"/>
</dbReference>
<dbReference type="EMBL" id="ML210617">
    <property type="protein sequence ID" value="TFK16883.1"/>
    <property type="molecule type" value="Genomic_DNA"/>
</dbReference>
<dbReference type="PROSITE" id="PS00108">
    <property type="entry name" value="PROTEIN_KINASE_ST"/>
    <property type="match status" value="1"/>
</dbReference>
<feature type="domain" description="Protein kinase" evidence="3">
    <location>
        <begin position="1"/>
        <end position="255"/>
    </location>
</feature>
<proteinExistence type="predicted"/>
<dbReference type="AlphaFoldDB" id="A0A5C3KB70"/>
<dbReference type="SUPFAM" id="SSF56112">
    <property type="entry name" value="Protein kinase-like (PK-like)"/>
    <property type="match status" value="1"/>
</dbReference>
<feature type="non-terminal residue" evidence="4">
    <location>
        <position position="1"/>
    </location>
</feature>
<keyword evidence="4" id="KW-0808">Transferase</keyword>
<evidence type="ECO:0000256" key="1">
    <source>
        <dbReference type="ARBA" id="ARBA00022741"/>
    </source>
</evidence>
<feature type="non-terminal residue" evidence="4">
    <location>
        <position position="255"/>
    </location>
</feature>
<dbReference type="Gene3D" id="1.10.510.10">
    <property type="entry name" value="Transferase(Phosphotransferase) domain 1"/>
    <property type="match status" value="1"/>
</dbReference>
<dbReference type="PANTHER" id="PTHR44329">
    <property type="entry name" value="SERINE/THREONINE-PROTEIN KINASE TNNI3K-RELATED"/>
    <property type="match status" value="1"/>
</dbReference>
<dbReference type="InterPro" id="IPR008271">
    <property type="entry name" value="Ser/Thr_kinase_AS"/>
</dbReference>
<keyword evidence="4" id="KW-0418">Kinase</keyword>
<dbReference type="STRING" id="230819.A0A5C3KB70"/>
<evidence type="ECO:0000313" key="5">
    <source>
        <dbReference type="Proteomes" id="UP000307440"/>
    </source>
</evidence>
<dbReference type="PROSITE" id="PS50011">
    <property type="entry name" value="PROTEIN_KINASE_DOM"/>
    <property type="match status" value="1"/>
</dbReference>
<evidence type="ECO:0000259" key="3">
    <source>
        <dbReference type="PROSITE" id="PS50011"/>
    </source>
</evidence>
<keyword evidence="1" id="KW-0547">Nucleotide-binding</keyword>
<dbReference type="PIRSF" id="PIRSF000654">
    <property type="entry name" value="Integrin-linked_kinase"/>
    <property type="match status" value="1"/>
</dbReference>
<name>A0A5C3KB70_COPMA</name>
<protein>
    <submittedName>
        <fullName evidence="4">Kinase-like protein</fullName>
    </submittedName>
</protein>
<organism evidence="4 5">
    <name type="scientific">Coprinopsis marcescibilis</name>
    <name type="common">Agaric fungus</name>
    <name type="synonym">Psathyrella marcescibilis</name>
    <dbReference type="NCBI Taxonomy" id="230819"/>
    <lineage>
        <taxon>Eukaryota</taxon>
        <taxon>Fungi</taxon>
        <taxon>Dikarya</taxon>
        <taxon>Basidiomycota</taxon>
        <taxon>Agaricomycotina</taxon>
        <taxon>Agaricomycetes</taxon>
        <taxon>Agaricomycetidae</taxon>
        <taxon>Agaricales</taxon>
        <taxon>Agaricineae</taxon>
        <taxon>Psathyrellaceae</taxon>
        <taxon>Coprinopsis</taxon>
    </lineage>
</organism>
<keyword evidence="2" id="KW-0067">ATP-binding</keyword>
<dbReference type="InterPro" id="IPR051681">
    <property type="entry name" value="Ser/Thr_Kinases-Pseudokinases"/>
</dbReference>
<keyword evidence="5" id="KW-1185">Reference proteome</keyword>
<accession>A0A5C3KB70</accession>
<gene>
    <name evidence="4" type="ORF">FA15DRAFT_571000</name>
</gene>
<dbReference type="InterPro" id="IPR001245">
    <property type="entry name" value="Ser-Thr/Tyr_kinase_cat_dom"/>
</dbReference>
<reference evidence="4 5" key="1">
    <citation type="journal article" date="2019" name="Nat. Ecol. Evol.">
        <title>Megaphylogeny resolves global patterns of mushroom evolution.</title>
        <authorList>
            <person name="Varga T."/>
            <person name="Krizsan K."/>
            <person name="Foldi C."/>
            <person name="Dima B."/>
            <person name="Sanchez-Garcia M."/>
            <person name="Sanchez-Ramirez S."/>
            <person name="Szollosi G.J."/>
            <person name="Szarkandi J.G."/>
            <person name="Papp V."/>
            <person name="Albert L."/>
            <person name="Andreopoulos W."/>
            <person name="Angelini C."/>
            <person name="Antonin V."/>
            <person name="Barry K.W."/>
            <person name="Bougher N.L."/>
            <person name="Buchanan P."/>
            <person name="Buyck B."/>
            <person name="Bense V."/>
            <person name="Catcheside P."/>
            <person name="Chovatia M."/>
            <person name="Cooper J."/>
            <person name="Damon W."/>
            <person name="Desjardin D."/>
            <person name="Finy P."/>
            <person name="Geml J."/>
            <person name="Haridas S."/>
            <person name="Hughes K."/>
            <person name="Justo A."/>
            <person name="Karasinski D."/>
            <person name="Kautmanova I."/>
            <person name="Kiss B."/>
            <person name="Kocsube S."/>
            <person name="Kotiranta H."/>
            <person name="LaButti K.M."/>
            <person name="Lechner B.E."/>
            <person name="Liimatainen K."/>
            <person name="Lipzen A."/>
            <person name="Lukacs Z."/>
            <person name="Mihaltcheva S."/>
            <person name="Morgado L.N."/>
            <person name="Niskanen T."/>
            <person name="Noordeloos M.E."/>
            <person name="Ohm R.A."/>
            <person name="Ortiz-Santana B."/>
            <person name="Ovrebo C."/>
            <person name="Racz N."/>
            <person name="Riley R."/>
            <person name="Savchenko A."/>
            <person name="Shiryaev A."/>
            <person name="Soop K."/>
            <person name="Spirin V."/>
            <person name="Szebenyi C."/>
            <person name="Tomsovsky M."/>
            <person name="Tulloss R.E."/>
            <person name="Uehling J."/>
            <person name="Grigoriev I.V."/>
            <person name="Vagvolgyi C."/>
            <person name="Papp T."/>
            <person name="Martin F.M."/>
            <person name="Miettinen O."/>
            <person name="Hibbett D.S."/>
            <person name="Nagy L.G."/>
        </authorList>
    </citation>
    <scope>NUCLEOTIDE SEQUENCE [LARGE SCALE GENOMIC DNA]</scope>
    <source>
        <strain evidence="4 5">CBS 121175</strain>
    </source>
</reference>
<dbReference type="PANTHER" id="PTHR44329:SF298">
    <property type="entry name" value="MIXED LINEAGE KINASE DOMAIN-LIKE PROTEIN"/>
    <property type="match status" value="1"/>
</dbReference>
<dbReference type="OrthoDB" id="4062651at2759"/>
<dbReference type="PRINTS" id="PR00109">
    <property type="entry name" value="TYRKINASE"/>
</dbReference>
<dbReference type="Pfam" id="PF07714">
    <property type="entry name" value="PK_Tyr_Ser-Thr"/>
    <property type="match status" value="1"/>
</dbReference>
<dbReference type="GO" id="GO:0004674">
    <property type="term" value="F:protein serine/threonine kinase activity"/>
    <property type="evidence" value="ECO:0007669"/>
    <property type="project" value="TreeGrafter"/>
</dbReference>
<evidence type="ECO:0000313" key="4">
    <source>
        <dbReference type="EMBL" id="TFK16883.1"/>
    </source>
</evidence>